<dbReference type="RefSeq" id="WP_306727010.1">
    <property type="nucleotide sequence ID" value="NZ_JAVDDT010000001.1"/>
</dbReference>
<evidence type="ECO:0000313" key="6">
    <source>
        <dbReference type="Proteomes" id="UP001239019"/>
    </source>
</evidence>
<dbReference type="PANTHER" id="PTHR42918:SF6">
    <property type="entry name" value="ELONGATION FACTOR P--(R)-BETA-LYSINE LIGASE"/>
    <property type="match status" value="1"/>
</dbReference>
<comment type="caution">
    <text evidence="5">The sequence shown here is derived from an EMBL/GenBank/DDBJ whole genome shotgun (WGS) entry which is preliminary data.</text>
</comment>
<dbReference type="InterPro" id="IPR018149">
    <property type="entry name" value="Lys-tRNA-synth_II_C"/>
</dbReference>
<keyword evidence="2" id="KW-0547">Nucleotide-binding</keyword>
<feature type="domain" description="Aminoacyl-transfer RNA synthetases class-II family profile" evidence="4">
    <location>
        <begin position="20"/>
        <end position="326"/>
    </location>
</feature>
<keyword evidence="1" id="KW-0436">Ligase</keyword>
<sequence length="326" mass="35429">MSQSRHDWGPDAAPDVLKARAALMSEVRAFFLQRGVTEVTTPVLSRAGIPDPNIPSVPATTLGGPAWLHTSPEFPMKRLLAAGMGDIYQICPVFRDGEVGQWHNPEFTLLEWYRLGLDERELALEVCELIQAVMQRGAAPRHLAATEWLTYRDAFRHHAGVDPAMDSDETVAEATIQATACGGPSDWSRADWLDLLGSTRVFPALGQGRITVVTDFPADQAALARLRPGDPPTAARFEVFLAGVELANGFHELADAAEQRARFEAEAARRRDRGLPTVAMDENLLAALDAGLPDCAGVALGLDRLFALALGQPDIQSVLTFSWDRA</sequence>
<evidence type="ECO:0000313" key="5">
    <source>
        <dbReference type="EMBL" id="MDQ2068525.1"/>
    </source>
</evidence>
<proteinExistence type="predicted"/>
<dbReference type="InterPro" id="IPR045864">
    <property type="entry name" value="aa-tRNA-synth_II/BPL/LPL"/>
</dbReference>
<dbReference type="EMBL" id="JAVDDT010000001">
    <property type="protein sequence ID" value="MDQ2068525.1"/>
    <property type="molecule type" value="Genomic_DNA"/>
</dbReference>
<gene>
    <name evidence="5" type="primary">epmA</name>
    <name evidence="5" type="ORF">RBH19_01400</name>
</gene>
<evidence type="ECO:0000256" key="1">
    <source>
        <dbReference type="ARBA" id="ARBA00022598"/>
    </source>
</evidence>
<dbReference type="NCBIfam" id="TIGR00462">
    <property type="entry name" value="genX"/>
    <property type="match status" value="1"/>
</dbReference>
<dbReference type="Pfam" id="PF00152">
    <property type="entry name" value="tRNA-synt_2"/>
    <property type="match status" value="1"/>
</dbReference>
<dbReference type="NCBIfam" id="NF006828">
    <property type="entry name" value="PRK09350.1"/>
    <property type="match status" value="1"/>
</dbReference>
<reference evidence="5 6" key="1">
    <citation type="submission" date="2023-08" db="EMBL/GenBank/DDBJ databases">
        <title>Whole-genome sequencing of halo(alkali)philic microorganisms from hypersaline lakes.</title>
        <authorList>
            <person name="Sorokin D.Y."/>
            <person name="Abbas B."/>
            <person name="Merkel A.Y."/>
        </authorList>
    </citation>
    <scope>NUCLEOTIDE SEQUENCE [LARGE SCALE GENOMIC DNA]</scope>
    <source>
        <strain evidence="5 6">AB-CW4</strain>
    </source>
</reference>
<dbReference type="PRINTS" id="PR00982">
    <property type="entry name" value="TRNASYNTHLYS"/>
</dbReference>
<keyword evidence="3" id="KW-0067">ATP-binding</keyword>
<dbReference type="Gene3D" id="3.30.930.10">
    <property type="entry name" value="Bira Bifunctional Protein, Domain 2"/>
    <property type="match status" value="1"/>
</dbReference>
<dbReference type="SUPFAM" id="SSF55681">
    <property type="entry name" value="Class II aaRS and biotin synthetases"/>
    <property type="match status" value="1"/>
</dbReference>
<dbReference type="InterPro" id="IPR004364">
    <property type="entry name" value="Aa-tRNA-synt_II"/>
</dbReference>
<name>A0ABU0W3D3_9GAMM</name>
<accession>A0ABU0W3D3</accession>
<evidence type="ECO:0000256" key="2">
    <source>
        <dbReference type="ARBA" id="ARBA00022741"/>
    </source>
</evidence>
<organism evidence="5 6">
    <name type="scientific">Natronospira bacteriovora</name>
    <dbReference type="NCBI Taxonomy" id="3069753"/>
    <lineage>
        <taxon>Bacteria</taxon>
        <taxon>Pseudomonadati</taxon>
        <taxon>Pseudomonadota</taxon>
        <taxon>Gammaproteobacteria</taxon>
        <taxon>Natronospirales</taxon>
        <taxon>Natronospiraceae</taxon>
        <taxon>Natronospira</taxon>
    </lineage>
</organism>
<dbReference type="Proteomes" id="UP001239019">
    <property type="component" value="Unassembled WGS sequence"/>
</dbReference>
<keyword evidence="6" id="KW-1185">Reference proteome</keyword>
<dbReference type="InterPro" id="IPR004525">
    <property type="entry name" value="EpmA"/>
</dbReference>
<dbReference type="PANTHER" id="PTHR42918">
    <property type="entry name" value="LYSYL-TRNA SYNTHETASE"/>
    <property type="match status" value="1"/>
</dbReference>
<dbReference type="PROSITE" id="PS50862">
    <property type="entry name" value="AA_TRNA_LIGASE_II"/>
    <property type="match status" value="1"/>
</dbReference>
<dbReference type="InterPro" id="IPR006195">
    <property type="entry name" value="aa-tRNA-synth_II"/>
</dbReference>
<protein>
    <submittedName>
        <fullName evidence="5">EF-P lysine aminoacylase EpmA</fullName>
    </submittedName>
</protein>
<evidence type="ECO:0000259" key="4">
    <source>
        <dbReference type="PROSITE" id="PS50862"/>
    </source>
</evidence>
<evidence type="ECO:0000256" key="3">
    <source>
        <dbReference type="ARBA" id="ARBA00022840"/>
    </source>
</evidence>